<evidence type="ECO:0000256" key="1">
    <source>
        <dbReference type="SAM" id="Phobius"/>
    </source>
</evidence>
<reference evidence="2 3" key="1">
    <citation type="submission" date="2016-10" db="EMBL/GenBank/DDBJ databases">
        <authorList>
            <person name="de Groot N.N."/>
        </authorList>
    </citation>
    <scope>NUCLEOTIDE SEQUENCE [LARGE SCALE GENOMIC DNA]</scope>
    <source>
        <strain evidence="2 3">DSM 10317</strain>
    </source>
</reference>
<accession>A0A1G5S1Q8</accession>
<organism evidence="2 3">
    <name type="scientific">Pseudobutyrivibrio xylanivorans</name>
    <dbReference type="NCBI Taxonomy" id="185007"/>
    <lineage>
        <taxon>Bacteria</taxon>
        <taxon>Bacillati</taxon>
        <taxon>Bacillota</taxon>
        <taxon>Clostridia</taxon>
        <taxon>Lachnospirales</taxon>
        <taxon>Lachnospiraceae</taxon>
        <taxon>Pseudobutyrivibrio</taxon>
    </lineage>
</organism>
<feature type="transmembrane region" description="Helical" evidence="1">
    <location>
        <begin position="34"/>
        <end position="60"/>
    </location>
</feature>
<gene>
    <name evidence="2" type="ORF">SAMN02910350_01803</name>
</gene>
<keyword evidence="1" id="KW-0812">Transmembrane</keyword>
<evidence type="ECO:0000313" key="2">
    <source>
        <dbReference type="EMBL" id="SCZ79499.1"/>
    </source>
</evidence>
<dbReference type="EMBL" id="FMWK01000009">
    <property type="protein sequence ID" value="SCZ79499.1"/>
    <property type="molecule type" value="Genomic_DNA"/>
</dbReference>
<proteinExistence type="predicted"/>
<name>A0A1G5S1Q8_PSEXY</name>
<sequence length="104" mass="10016">MNLELSAAIGTAVTGAAANFIASSATVATIAAGTGVAAACVAAAPIAIGVGVAVGASILIDKIADVEVGGKSVKDHVKDGFYSGVKATENLVSDGFDAVKGLFH</sequence>
<protein>
    <submittedName>
        <fullName evidence="2">Uncharacterized protein</fullName>
    </submittedName>
</protein>
<keyword evidence="1" id="KW-0472">Membrane</keyword>
<dbReference type="AlphaFoldDB" id="A0A1G5S1Q8"/>
<dbReference type="Proteomes" id="UP000199428">
    <property type="component" value="Unassembled WGS sequence"/>
</dbReference>
<keyword evidence="1" id="KW-1133">Transmembrane helix</keyword>
<evidence type="ECO:0000313" key="3">
    <source>
        <dbReference type="Proteomes" id="UP000199428"/>
    </source>
</evidence>